<reference evidence="3" key="1">
    <citation type="submission" date="2016-10" db="EMBL/GenBank/DDBJ databases">
        <authorList>
            <person name="Varghese N."/>
            <person name="Submissions S."/>
        </authorList>
    </citation>
    <scope>NUCLEOTIDE SEQUENCE [LARGE SCALE GENOMIC DNA]</scope>
    <source>
        <strain evidence="3">DSM 44718</strain>
    </source>
</reference>
<dbReference type="AlphaFoldDB" id="A0A1H3PEX9"/>
<dbReference type="Proteomes" id="UP000199632">
    <property type="component" value="Unassembled WGS sequence"/>
</dbReference>
<keyword evidence="3" id="KW-1185">Reference proteome</keyword>
<organism evidence="2 3">
    <name type="scientific">Asanoa ishikariensis</name>
    <dbReference type="NCBI Taxonomy" id="137265"/>
    <lineage>
        <taxon>Bacteria</taxon>
        <taxon>Bacillati</taxon>
        <taxon>Actinomycetota</taxon>
        <taxon>Actinomycetes</taxon>
        <taxon>Micromonosporales</taxon>
        <taxon>Micromonosporaceae</taxon>
        <taxon>Asanoa</taxon>
    </lineage>
</organism>
<evidence type="ECO:0000313" key="3">
    <source>
        <dbReference type="Proteomes" id="UP000199632"/>
    </source>
</evidence>
<accession>A0A1H3PEX9</accession>
<proteinExistence type="predicted"/>
<feature type="transmembrane region" description="Helical" evidence="1">
    <location>
        <begin position="36"/>
        <end position="57"/>
    </location>
</feature>
<evidence type="ECO:0000313" key="2">
    <source>
        <dbReference type="EMBL" id="SDY99656.1"/>
    </source>
</evidence>
<keyword evidence="1" id="KW-0472">Membrane</keyword>
<dbReference type="EMBL" id="FNQB01000001">
    <property type="protein sequence ID" value="SDY99656.1"/>
    <property type="molecule type" value="Genomic_DNA"/>
</dbReference>
<protein>
    <recommendedName>
        <fullName evidence="4">5-bromo-4-chloroindolyl phosphate hydrolysis protein</fullName>
    </recommendedName>
</protein>
<dbReference type="RefSeq" id="WP_090790861.1">
    <property type="nucleotide sequence ID" value="NZ_BOND01000024.1"/>
</dbReference>
<dbReference type="OrthoDB" id="511218at2"/>
<keyword evidence="1" id="KW-0812">Transmembrane</keyword>
<gene>
    <name evidence="2" type="ORF">SAMN05421684_2834</name>
</gene>
<evidence type="ECO:0008006" key="4">
    <source>
        <dbReference type="Google" id="ProtNLM"/>
    </source>
</evidence>
<evidence type="ECO:0000256" key="1">
    <source>
        <dbReference type="SAM" id="Phobius"/>
    </source>
</evidence>
<feature type="transmembrane region" description="Helical" evidence="1">
    <location>
        <begin position="12"/>
        <end position="30"/>
    </location>
</feature>
<keyword evidence="1" id="KW-1133">Transmembrane helix</keyword>
<sequence length="240" mass="25790">MIAGWLQTRWARVLLGALGGALGGLGVYLGSQLTGAGLFVVAGGFAGLVAALVVHSLNQTVRLTDVKITVPQFSELNFTVTRESEQVAWKLFVETVTRVATQRLDPGVGHLREALSSIHGVFELTREILKETQPSRRTGSDPTVEHLAIAMLNSELRPFLTRWHPLLAAWEATHDGDTGWPEAAACRADLAKLQSRMRAYVLGFGRLARVPNAAQIVDGTFDATYANPPVPAAREGAVSG</sequence>
<dbReference type="STRING" id="137265.SAMN05421684_2834"/>
<name>A0A1H3PEX9_9ACTN</name>